<dbReference type="OrthoDB" id="3366231at2759"/>
<accession>A0A9N9NGX5</accession>
<sequence length="342" mass="40523">MNSSYDTNNTNNNQNGNQLWWKVLTDMSNNHRIYRYTPKWRQLCSVYRARLLPSERKNFFCNPKIRNLIPPLRGVIHLTYPYAFMINSRAYYQIHSANTEGYPINWFVYDASARDNIASQRRLDQDIIDQILDMFSKAEDKRLQFIRKEQNRFRKGRLEKDESIDDKAELHPNIIYLPASHTLSFRWSYKKTMDALAIVNASHALGLLDDTTEYIQYFTEAISYNCTPSQLCLLFCHLIIEGMTASNIWQDYQELLSADFINKKGDIQQGKDEVLIWIMNFLEEYGINITQIGLPQPTNYFSEVICTRIQYSDYDKLISKYQEIIYQLNTEQKLIYQKIMNH</sequence>
<name>A0A9N9NGX5_9GLOM</name>
<dbReference type="AlphaFoldDB" id="A0A9N9NGX5"/>
<organism evidence="1 2">
    <name type="scientific">Dentiscutata erythropus</name>
    <dbReference type="NCBI Taxonomy" id="1348616"/>
    <lineage>
        <taxon>Eukaryota</taxon>
        <taxon>Fungi</taxon>
        <taxon>Fungi incertae sedis</taxon>
        <taxon>Mucoromycota</taxon>
        <taxon>Glomeromycotina</taxon>
        <taxon>Glomeromycetes</taxon>
        <taxon>Diversisporales</taxon>
        <taxon>Gigasporaceae</taxon>
        <taxon>Dentiscutata</taxon>
    </lineage>
</organism>
<proteinExistence type="predicted"/>
<reference evidence="1" key="1">
    <citation type="submission" date="2021-06" db="EMBL/GenBank/DDBJ databases">
        <authorList>
            <person name="Kallberg Y."/>
            <person name="Tangrot J."/>
            <person name="Rosling A."/>
        </authorList>
    </citation>
    <scope>NUCLEOTIDE SEQUENCE</scope>
    <source>
        <strain evidence="1">MA453B</strain>
    </source>
</reference>
<dbReference type="Proteomes" id="UP000789405">
    <property type="component" value="Unassembled WGS sequence"/>
</dbReference>
<evidence type="ECO:0000313" key="1">
    <source>
        <dbReference type="EMBL" id="CAG8732347.1"/>
    </source>
</evidence>
<comment type="caution">
    <text evidence="1">The sequence shown here is derived from an EMBL/GenBank/DDBJ whole genome shotgun (WGS) entry which is preliminary data.</text>
</comment>
<protein>
    <submittedName>
        <fullName evidence="1">11824_t:CDS:1</fullName>
    </submittedName>
</protein>
<keyword evidence="2" id="KW-1185">Reference proteome</keyword>
<feature type="non-terminal residue" evidence="1">
    <location>
        <position position="1"/>
    </location>
</feature>
<evidence type="ECO:0000313" key="2">
    <source>
        <dbReference type="Proteomes" id="UP000789405"/>
    </source>
</evidence>
<dbReference type="EMBL" id="CAJVPY010012167">
    <property type="protein sequence ID" value="CAG8732347.1"/>
    <property type="molecule type" value="Genomic_DNA"/>
</dbReference>
<gene>
    <name evidence="1" type="ORF">DERYTH_LOCUS15236</name>
</gene>